<dbReference type="VEuPathDB" id="CryptoDB:Vbra_9729"/>
<feature type="signal peptide" evidence="3">
    <location>
        <begin position="1"/>
        <end position="23"/>
    </location>
</feature>
<dbReference type="PhylomeDB" id="A0A0G4G7U6"/>
<feature type="chain" id="PRO_5005189618" description="Glycosyl transferase CAP10 domain-containing protein" evidence="3">
    <location>
        <begin position="24"/>
        <end position="482"/>
    </location>
</feature>
<dbReference type="InterPro" id="IPR051091">
    <property type="entry name" value="O-Glucosyltr/Glycosyltrsf_90"/>
</dbReference>
<proteinExistence type="inferred from homology"/>
<evidence type="ECO:0000256" key="3">
    <source>
        <dbReference type="SAM" id="SignalP"/>
    </source>
</evidence>
<comment type="similarity">
    <text evidence="1">Belongs to the glycosyltransferase 90 family.</text>
</comment>
<dbReference type="GO" id="GO:0016740">
    <property type="term" value="F:transferase activity"/>
    <property type="evidence" value="ECO:0007669"/>
    <property type="project" value="UniProtKB-KW"/>
</dbReference>
<dbReference type="OrthoDB" id="541052at2759"/>
<reference evidence="5 6" key="1">
    <citation type="submission" date="2014-11" db="EMBL/GenBank/DDBJ databases">
        <authorList>
            <person name="Zhu J."/>
            <person name="Qi W."/>
            <person name="Song R."/>
        </authorList>
    </citation>
    <scope>NUCLEOTIDE SEQUENCE [LARGE SCALE GENOMIC DNA]</scope>
</reference>
<evidence type="ECO:0000256" key="2">
    <source>
        <dbReference type="ARBA" id="ARBA00022679"/>
    </source>
</evidence>
<name>A0A0G4G7U6_VITBC</name>
<dbReference type="PANTHER" id="PTHR12203:SF35">
    <property type="entry name" value="PROTEIN O-GLUCOSYLTRANSFERASE 1"/>
    <property type="match status" value="1"/>
</dbReference>
<feature type="domain" description="Glycosyl transferase CAP10" evidence="4">
    <location>
        <begin position="153"/>
        <end position="434"/>
    </location>
</feature>
<dbReference type="EMBL" id="CDMY01000587">
    <property type="protein sequence ID" value="CEM24692.1"/>
    <property type="molecule type" value="Genomic_DNA"/>
</dbReference>
<gene>
    <name evidence="5" type="ORF">Vbra_9729</name>
</gene>
<keyword evidence="2" id="KW-0808">Transferase</keyword>
<protein>
    <recommendedName>
        <fullName evidence="4">Glycosyl transferase CAP10 domain-containing protein</fullName>
    </recommendedName>
</protein>
<dbReference type="InterPro" id="IPR006598">
    <property type="entry name" value="CAP10"/>
</dbReference>
<accession>A0A0G4G7U6</accession>
<dbReference type="PANTHER" id="PTHR12203">
    <property type="entry name" value="KDEL LYS-ASP-GLU-LEU CONTAINING - RELATED"/>
    <property type="match status" value="1"/>
</dbReference>
<dbReference type="SMART" id="SM00672">
    <property type="entry name" value="CAP10"/>
    <property type="match status" value="1"/>
</dbReference>
<dbReference type="AlphaFoldDB" id="A0A0G4G7U6"/>
<dbReference type="Pfam" id="PF05686">
    <property type="entry name" value="Glyco_transf_90"/>
    <property type="match status" value="1"/>
</dbReference>
<evidence type="ECO:0000313" key="5">
    <source>
        <dbReference type="EMBL" id="CEM24692.1"/>
    </source>
</evidence>
<dbReference type="Proteomes" id="UP000041254">
    <property type="component" value="Unassembled WGS sequence"/>
</dbReference>
<evidence type="ECO:0000256" key="1">
    <source>
        <dbReference type="ARBA" id="ARBA00010118"/>
    </source>
</evidence>
<keyword evidence="3" id="KW-0732">Signal</keyword>
<dbReference type="InParanoid" id="A0A0G4G7U6"/>
<keyword evidence="6" id="KW-1185">Reference proteome</keyword>
<sequence length="482" mass="55194">MPVFCVCLSLSALCVVLFALLSSKPTYRPTRPSHLDGAPVNLSLLDSFVRQLEDGLLGNHCERYWRHSLDRSSTLQALASTNEPLSTLADRAFSLRYHKDTLLRLSIRDGKLFCYPPSESVVQEETQDASMKEYMSTVFVDRLIDAIEHAGATLTHVDFAVHFAFCPVIWKDMNYSLARGERCVQHQSTFYDADRPPTLLFGTASSDRFNWDAPFVPYFTHGDSDERSVRQHLADALYSTVDGSESLYVRFDKMWKEKREGLFFIGEDRLRLSEDVFLADSANRKMPRNYCRKEAEEMERKRKCSSAHVCRDLPTTGREWRRRLSRHKYVLDMPGFGPWSHRLRFLLLSGAVVFQQKRAFDFEQFYDRPLKEYGVIVPFTDANDLLSKVRWLQKHDEVAKRIASAAHAFAWSCLSQEGIRMFIVSLMKKLQSIGSMKAGPATGASHRRVALDPSNPRDFARRKEICQWGDGNDVLTLSLSAS</sequence>
<evidence type="ECO:0000313" key="6">
    <source>
        <dbReference type="Proteomes" id="UP000041254"/>
    </source>
</evidence>
<organism evidence="5 6">
    <name type="scientific">Vitrella brassicaformis (strain CCMP3155)</name>
    <dbReference type="NCBI Taxonomy" id="1169540"/>
    <lineage>
        <taxon>Eukaryota</taxon>
        <taxon>Sar</taxon>
        <taxon>Alveolata</taxon>
        <taxon>Colpodellida</taxon>
        <taxon>Vitrellaceae</taxon>
        <taxon>Vitrella</taxon>
    </lineage>
</organism>
<evidence type="ECO:0000259" key="4">
    <source>
        <dbReference type="SMART" id="SM00672"/>
    </source>
</evidence>